<accession>A0A4R6RT14</accession>
<proteinExistence type="inferred from homology"/>
<dbReference type="InterPro" id="IPR004839">
    <property type="entry name" value="Aminotransferase_I/II_large"/>
</dbReference>
<dbReference type="PROSITE" id="PS50949">
    <property type="entry name" value="HTH_GNTR"/>
    <property type="match status" value="1"/>
</dbReference>
<feature type="domain" description="HTH gntR-type" evidence="6">
    <location>
        <begin position="18"/>
        <end position="86"/>
    </location>
</feature>
<dbReference type="Proteomes" id="UP000295444">
    <property type="component" value="Unassembled WGS sequence"/>
</dbReference>
<dbReference type="CDD" id="cd07377">
    <property type="entry name" value="WHTH_GntR"/>
    <property type="match status" value="1"/>
</dbReference>
<evidence type="ECO:0000256" key="2">
    <source>
        <dbReference type="ARBA" id="ARBA00022898"/>
    </source>
</evidence>
<evidence type="ECO:0000256" key="1">
    <source>
        <dbReference type="ARBA" id="ARBA00005384"/>
    </source>
</evidence>
<dbReference type="EMBL" id="SNXZ01000011">
    <property type="protein sequence ID" value="TDP89894.1"/>
    <property type="molecule type" value="Genomic_DNA"/>
</dbReference>
<dbReference type="InterPro" id="IPR051446">
    <property type="entry name" value="HTH_trans_reg/aminotransferase"/>
</dbReference>
<dbReference type="PANTHER" id="PTHR46577:SF1">
    <property type="entry name" value="HTH-TYPE TRANSCRIPTIONAL REGULATORY PROTEIN GABR"/>
    <property type="match status" value="1"/>
</dbReference>
<keyword evidence="3" id="KW-0805">Transcription regulation</keyword>
<dbReference type="Gene3D" id="1.10.10.10">
    <property type="entry name" value="Winged helix-like DNA-binding domain superfamily/Winged helix DNA-binding domain"/>
    <property type="match status" value="1"/>
</dbReference>
<gene>
    <name evidence="7" type="ORF">EV186_11119</name>
</gene>
<dbReference type="SMART" id="SM00345">
    <property type="entry name" value="HTH_GNTR"/>
    <property type="match status" value="1"/>
</dbReference>
<dbReference type="PANTHER" id="PTHR46577">
    <property type="entry name" value="HTH-TYPE TRANSCRIPTIONAL REGULATORY PROTEIN GABR"/>
    <property type="match status" value="1"/>
</dbReference>
<dbReference type="SUPFAM" id="SSF46785">
    <property type="entry name" value="Winged helix' DNA-binding domain"/>
    <property type="match status" value="1"/>
</dbReference>
<dbReference type="AlphaFoldDB" id="A0A4R6RT14"/>
<evidence type="ECO:0000259" key="6">
    <source>
        <dbReference type="PROSITE" id="PS50949"/>
    </source>
</evidence>
<protein>
    <submittedName>
        <fullName evidence="7">GntR family transcriptional regulator/MocR family aminotransferase</fullName>
    </submittedName>
</protein>
<keyword evidence="4" id="KW-0238">DNA-binding</keyword>
<name>A0A4R6RT14_LABRH</name>
<keyword evidence="7" id="KW-0032">Aminotransferase</keyword>
<keyword evidence="2" id="KW-0663">Pyridoxal phosphate</keyword>
<dbReference type="GO" id="GO:0003700">
    <property type="term" value="F:DNA-binding transcription factor activity"/>
    <property type="evidence" value="ECO:0007669"/>
    <property type="project" value="InterPro"/>
</dbReference>
<dbReference type="Pfam" id="PF00155">
    <property type="entry name" value="Aminotran_1_2"/>
    <property type="match status" value="1"/>
</dbReference>
<evidence type="ECO:0000313" key="7">
    <source>
        <dbReference type="EMBL" id="TDP89894.1"/>
    </source>
</evidence>
<dbReference type="InterPro" id="IPR015421">
    <property type="entry name" value="PyrdxlP-dep_Trfase_major"/>
</dbReference>
<evidence type="ECO:0000256" key="5">
    <source>
        <dbReference type="ARBA" id="ARBA00023163"/>
    </source>
</evidence>
<dbReference type="Gene3D" id="3.40.640.10">
    <property type="entry name" value="Type I PLP-dependent aspartate aminotransferase-like (Major domain)"/>
    <property type="match status" value="1"/>
</dbReference>
<dbReference type="GO" id="GO:0030170">
    <property type="term" value="F:pyridoxal phosphate binding"/>
    <property type="evidence" value="ECO:0007669"/>
    <property type="project" value="InterPro"/>
</dbReference>
<evidence type="ECO:0000256" key="4">
    <source>
        <dbReference type="ARBA" id="ARBA00023125"/>
    </source>
</evidence>
<dbReference type="InterPro" id="IPR036390">
    <property type="entry name" value="WH_DNA-bd_sf"/>
</dbReference>
<dbReference type="InterPro" id="IPR015424">
    <property type="entry name" value="PyrdxlP-dep_Trfase"/>
</dbReference>
<dbReference type="GO" id="GO:0003677">
    <property type="term" value="F:DNA binding"/>
    <property type="evidence" value="ECO:0007669"/>
    <property type="project" value="UniProtKB-KW"/>
</dbReference>
<dbReference type="CDD" id="cd00609">
    <property type="entry name" value="AAT_like"/>
    <property type="match status" value="1"/>
</dbReference>
<comment type="similarity">
    <text evidence="1">In the C-terminal section; belongs to the class-I pyridoxal-phosphate-dependent aminotransferase family.</text>
</comment>
<reference evidence="7 8" key="1">
    <citation type="submission" date="2019-03" db="EMBL/GenBank/DDBJ databases">
        <title>Genomic Encyclopedia of Type Strains, Phase IV (KMG-IV): sequencing the most valuable type-strain genomes for metagenomic binning, comparative biology and taxonomic classification.</title>
        <authorList>
            <person name="Goeker M."/>
        </authorList>
    </citation>
    <scope>NUCLEOTIDE SEQUENCE [LARGE SCALE GENOMIC DNA]</scope>
    <source>
        <strain evidence="7 8">DSM 45361</strain>
    </source>
</reference>
<comment type="caution">
    <text evidence="7">The sequence shown here is derived from an EMBL/GenBank/DDBJ whole genome shotgun (WGS) entry which is preliminary data.</text>
</comment>
<dbReference type="Pfam" id="PF00392">
    <property type="entry name" value="GntR"/>
    <property type="match status" value="1"/>
</dbReference>
<evidence type="ECO:0000256" key="3">
    <source>
        <dbReference type="ARBA" id="ARBA00023015"/>
    </source>
</evidence>
<dbReference type="SUPFAM" id="SSF53383">
    <property type="entry name" value="PLP-dependent transferases"/>
    <property type="match status" value="1"/>
</dbReference>
<keyword evidence="7" id="KW-0808">Transferase</keyword>
<keyword evidence="5" id="KW-0804">Transcription</keyword>
<keyword evidence="8" id="KW-1185">Reference proteome</keyword>
<dbReference type="GO" id="GO:0008483">
    <property type="term" value="F:transaminase activity"/>
    <property type="evidence" value="ECO:0007669"/>
    <property type="project" value="UniProtKB-KW"/>
</dbReference>
<evidence type="ECO:0000313" key="8">
    <source>
        <dbReference type="Proteomes" id="UP000295444"/>
    </source>
</evidence>
<dbReference type="InterPro" id="IPR036388">
    <property type="entry name" value="WH-like_DNA-bd_sf"/>
</dbReference>
<dbReference type="InterPro" id="IPR000524">
    <property type="entry name" value="Tscrpt_reg_HTH_GntR"/>
</dbReference>
<organism evidence="7 8">
    <name type="scientific">Labedaea rhizosphaerae</name>
    <dbReference type="NCBI Taxonomy" id="598644"/>
    <lineage>
        <taxon>Bacteria</taxon>
        <taxon>Bacillati</taxon>
        <taxon>Actinomycetota</taxon>
        <taxon>Actinomycetes</taxon>
        <taxon>Pseudonocardiales</taxon>
        <taxon>Pseudonocardiaceae</taxon>
        <taxon>Labedaea</taxon>
    </lineage>
</organism>
<sequence>MMVGVSTGLDLHLDLSPTRPGRSLAAALREAVVDGRLAARTRLPAARTLAADLGLSRNTVAGVYADLMAEGWLESRVGAGTWVSDQGGTQPRGGQRRVRTANRELIDLRGGLPDATGFPRREWVAAVRAALAGAAAADFGYPDPAGTARLREALAGYLSRTRGVVTTAAEVVVGQGFGELLVLLCRALQARGATRVAVEEYGHATHRRLIASTGLELVPIPVDEDGADVTVLDDLPVAAVLLTPAHQFPVGVPLSAARRRRLVSWAERTDAVVLEDDYDGEFRYDRRVVGSVQALAPDRVVYLGTASKGLAPAVGLAWAVPPGHLLADVLDQRELSGGQPATLQQLAMAAFVDSHQYDRNVRRLRASYRARRTRLEQVVADHLPGCEVTGLAAGMQCLLRLPPGADEAAIERAAAKRGLAIEALSAHRAPGATGDTEPALVVGYGAPSHGQYERALRIMVDSINDPGF</sequence>